<protein>
    <submittedName>
        <fullName evidence="2">Uncharacterized protein</fullName>
    </submittedName>
</protein>
<dbReference type="AlphaFoldDB" id="A0A8K0I5X6"/>
<reference evidence="2" key="2">
    <citation type="submission" date="2019-07" db="EMBL/GenBank/DDBJ databases">
        <authorList>
            <person name="Yang Y."/>
            <person name="Bocs S."/>
            <person name="Baudouin L."/>
        </authorList>
    </citation>
    <scope>NUCLEOTIDE SEQUENCE</scope>
    <source>
        <tissue evidence="2">Spear leaf of Hainan Tall coconut</tissue>
    </source>
</reference>
<organism evidence="2 3">
    <name type="scientific">Cocos nucifera</name>
    <name type="common">Coconut palm</name>
    <dbReference type="NCBI Taxonomy" id="13894"/>
    <lineage>
        <taxon>Eukaryota</taxon>
        <taxon>Viridiplantae</taxon>
        <taxon>Streptophyta</taxon>
        <taxon>Embryophyta</taxon>
        <taxon>Tracheophyta</taxon>
        <taxon>Spermatophyta</taxon>
        <taxon>Magnoliopsida</taxon>
        <taxon>Liliopsida</taxon>
        <taxon>Arecaceae</taxon>
        <taxon>Arecoideae</taxon>
        <taxon>Cocoseae</taxon>
        <taxon>Attaleinae</taxon>
        <taxon>Cocos</taxon>
    </lineage>
</organism>
<sequence>MASRIVEAKLKVIEAEKVAEEQIVEVGHLAVESFKASKKFNNLPAIDLSFLDKNEEEEAAREPIPSEPTAAEEQAGEELMVAGVFPSLTIDASAPMPAASMGCLPTY</sequence>
<dbReference type="Proteomes" id="UP000797356">
    <property type="component" value="Chromosome 4"/>
</dbReference>
<name>A0A8K0I5X6_COCNU</name>
<feature type="region of interest" description="Disordered" evidence="1">
    <location>
        <begin position="55"/>
        <end position="76"/>
    </location>
</feature>
<evidence type="ECO:0000256" key="1">
    <source>
        <dbReference type="SAM" id="MobiDB-lite"/>
    </source>
</evidence>
<comment type="caution">
    <text evidence="2">The sequence shown here is derived from an EMBL/GenBank/DDBJ whole genome shotgun (WGS) entry which is preliminary data.</text>
</comment>
<gene>
    <name evidence="2" type="ORF">COCNU_04G007620</name>
</gene>
<keyword evidence="3" id="KW-1185">Reference proteome</keyword>
<dbReference type="EMBL" id="CM017875">
    <property type="protein sequence ID" value="KAG1338456.1"/>
    <property type="molecule type" value="Genomic_DNA"/>
</dbReference>
<accession>A0A8K0I5X6</accession>
<evidence type="ECO:0000313" key="2">
    <source>
        <dbReference type="EMBL" id="KAG1338456.1"/>
    </source>
</evidence>
<evidence type="ECO:0000313" key="3">
    <source>
        <dbReference type="Proteomes" id="UP000797356"/>
    </source>
</evidence>
<proteinExistence type="predicted"/>
<reference evidence="2" key="1">
    <citation type="journal article" date="2017" name="Gigascience">
        <title>The genome draft of coconut (Cocos nucifera).</title>
        <authorList>
            <person name="Xiao Y."/>
            <person name="Xu P."/>
            <person name="Fan H."/>
            <person name="Baudouin L."/>
            <person name="Xia W."/>
            <person name="Bocs S."/>
            <person name="Xu J."/>
            <person name="Li Q."/>
            <person name="Guo A."/>
            <person name="Zhou L."/>
            <person name="Li J."/>
            <person name="Wu Y."/>
            <person name="Ma Z."/>
            <person name="Armero A."/>
            <person name="Issali A.E."/>
            <person name="Liu N."/>
            <person name="Peng M."/>
            <person name="Yang Y."/>
        </authorList>
    </citation>
    <scope>NUCLEOTIDE SEQUENCE</scope>
    <source>
        <tissue evidence="2">Spear leaf of Hainan Tall coconut</tissue>
    </source>
</reference>